<gene>
    <name evidence="9" type="ORF">IBL28_02160</name>
</gene>
<dbReference type="PROSITE" id="PS51257">
    <property type="entry name" value="PROKAR_LIPOPROTEIN"/>
    <property type="match status" value="1"/>
</dbReference>
<dbReference type="Proteomes" id="UP000653730">
    <property type="component" value="Unassembled WGS sequence"/>
</dbReference>
<feature type="transmembrane region" description="Helical" evidence="6">
    <location>
        <begin position="281"/>
        <end position="303"/>
    </location>
</feature>
<organism evidence="9 10">
    <name type="scientific">Sinomicrobium weinanense</name>
    <dbReference type="NCBI Taxonomy" id="2842200"/>
    <lineage>
        <taxon>Bacteria</taxon>
        <taxon>Pseudomonadati</taxon>
        <taxon>Bacteroidota</taxon>
        <taxon>Flavobacteriia</taxon>
        <taxon>Flavobacteriales</taxon>
        <taxon>Flavobacteriaceae</taxon>
        <taxon>Sinomicrobium</taxon>
    </lineage>
</organism>
<feature type="transmembrane region" description="Helical" evidence="6">
    <location>
        <begin position="755"/>
        <end position="777"/>
    </location>
</feature>
<evidence type="ECO:0000259" key="8">
    <source>
        <dbReference type="Pfam" id="PF12704"/>
    </source>
</evidence>
<keyword evidence="2" id="KW-1003">Cell membrane</keyword>
<keyword evidence="4 6" id="KW-1133">Transmembrane helix</keyword>
<dbReference type="InterPro" id="IPR003838">
    <property type="entry name" value="ABC3_permease_C"/>
</dbReference>
<dbReference type="GO" id="GO:0022857">
    <property type="term" value="F:transmembrane transporter activity"/>
    <property type="evidence" value="ECO:0007669"/>
    <property type="project" value="TreeGrafter"/>
</dbReference>
<feature type="transmembrane region" description="Helical" evidence="6">
    <location>
        <begin position="674"/>
        <end position="696"/>
    </location>
</feature>
<feature type="transmembrane region" description="Helical" evidence="6">
    <location>
        <begin position="328"/>
        <end position="358"/>
    </location>
</feature>
<name>A0A926JP84_9FLAO</name>
<dbReference type="EMBL" id="JACVDC010000003">
    <property type="protein sequence ID" value="MBC9794757.1"/>
    <property type="molecule type" value="Genomic_DNA"/>
</dbReference>
<protein>
    <submittedName>
        <fullName evidence="9">ABC transporter permease</fullName>
    </submittedName>
</protein>
<evidence type="ECO:0000313" key="10">
    <source>
        <dbReference type="Proteomes" id="UP000653730"/>
    </source>
</evidence>
<feature type="domain" description="MacB-like periplasmic core" evidence="8">
    <location>
        <begin position="486"/>
        <end position="608"/>
    </location>
</feature>
<feature type="transmembrane region" description="Helical" evidence="6">
    <location>
        <begin position="20"/>
        <end position="45"/>
    </location>
</feature>
<evidence type="ECO:0000259" key="7">
    <source>
        <dbReference type="Pfam" id="PF02687"/>
    </source>
</evidence>
<feature type="transmembrane region" description="Helical" evidence="6">
    <location>
        <begin position="378"/>
        <end position="402"/>
    </location>
</feature>
<dbReference type="InterPro" id="IPR025857">
    <property type="entry name" value="MacB_PCD"/>
</dbReference>
<feature type="domain" description="MacB-like periplasmic core" evidence="8">
    <location>
        <begin position="21"/>
        <end position="242"/>
    </location>
</feature>
<feature type="domain" description="ABC3 transporter permease C-terminal" evidence="7">
    <location>
        <begin position="287"/>
        <end position="399"/>
    </location>
</feature>
<keyword evidence="3 6" id="KW-0812">Transmembrane</keyword>
<evidence type="ECO:0000256" key="4">
    <source>
        <dbReference type="ARBA" id="ARBA00022989"/>
    </source>
</evidence>
<comment type="caution">
    <text evidence="9">The sequence shown here is derived from an EMBL/GenBank/DDBJ whole genome shotgun (WGS) entry which is preliminary data.</text>
</comment>
<evidence type="ECO:0000256" key="1">
    <source>
        <dbReference type="ARBA" id="ARBA00004651"/>
    </source>
</evidence>
<dbReference type="PANTHER" id="PTHR30572:SF18">
    <property type="entry name" value="ABC-TYPE MACROLIDE FAMILY EXPORT SYSTEM PERMEASE COMPONENT 2"/>
    <property type="match status" value="1"/>
</dbReference>
<keyword evidence="10" id="KW-1185">Reference proteome</keyword>
<sequence length="794" mass="89248">MIKNYFKIAWRNIKRNKPYVLINVSGLSLGIACALLIFAVVRYHLSFDTFHSNKDRIYRLVTEWHDETVEYASGVPRPLGKAIRSDLSFAEHTARIVSYRNTLISLPGSADHKKFEEASGIAYTEPEFFSIFDFPLLLGDSKTVLRQPNEALITERIARKYFGDEDPMGQTLKVNNETDYVVKGILKDLPGNTDITQEIFVSYHQLLNDTDENIWGGVYSGSNCYTLLKEGGDADQARNALAGLSASHYEGRDADIWKFNLQPLDDVHFNPELGGYINKNYLWTLSLIGLFLLITAGINFTNLATAQAMNRSKEIGIRKVLGSKRNQLFWQFIAETTIITLFASILAYSMAIVVLPVINQLLQSEVQLQLLSSWQMPLFLGCVIVFVIFLSGSYPGLVLSGFRPIEALKSKITQKEIGGFSLRRVLVVGQFTISQVLIIGTIIIASQIRYARQTDLGFNKEAIISLPIPEQDNTSKMKTLGNRLAAVNGVEGVSLNFNAPASNRNFNTGVQYDNRPEDERWTINMKYTDDQYLSTFGIELVAGRNIFPSDTVNEFLVNETFVKKLNLNTPEEVIGKKIAVNGRTAPGTIVGVMKDFYNYSFHTEKDPICVASSIEWYQNCSIKLNGQELVASMAEFEKIWNETYPDYVYSYQFLDEAVAEFYEMDNIMLRLIQGFALVAILIGCLGLYGLISFMALHKTKEIGVRKILGANISQILWLFGREFSRLLLIAFVIAAPIAWWGMNRYLQDFAYQVKIGANVFILAIGTTFAIAAFTVGYRSIRAAVANPVDSLRDE</sequence>
<feature type="transmembrane region" description="Helical" evidence="6">
    <location>
        <begin position="422"/>
        <end position="445"/>
    </location>
</feature>
<dbReference type="RefSeq" id="WP_187963916.1">
    <property type="nucleotide sequence ID" value="NZ_JACVDC010000003.1"/>
</dbReference>
<proteinExistence type="predicted"/>
<dbReference type="Pfam" id="PF12704">
    <property type="entry name" value="MacB_PCD"/>
    <property type="match status" value="2"/>
</dbReference>
<evidence type="ECO:0000256" key="2">
    <source>
        <dbReference type="ARBA" id="ARBA00022475"/>
    </source>
</evidence>
<keyword evidence="5 6" id="KW-0472">Membrane</keyword>
<dbReference type="GO" id="GO:0005886">
    <property type="term" value="C:plasma membrane"/>
    <property type="evidence" value="ECO:0007669"/>
    <property type="project" value="UniProtKB-SubCell"/>
</dbReference>
<comment type="subcellular location">
    <subcellularLocation>
        <location evidence="1">Cell membrane</location>
        <topology evidence="1">Multi-pass membrane protein</topology>
    </subcellularLocation>
</comment>
<reference evidence="9 10" key="1">
    <citation type="submission" date="2020-09" db="EMBL/GenBank/DDBJ databases">
        <title>Sinomicrobium weinanense sp. nov., a halophilic bacteria isolated from saline-alkali soil.</title>
        <authorList>
            <person name="Wu P."/>
            <person name="Ren H."/>
            <person name="Mei Y."/>
            <person name="Liang Y."/>
            <person name="Chen Z."/>
        </authorList>
    </citation>
    <scope>NUCLEOTIDE SEQUENCE [LARGE SCALE GENOMIC DNA]</scope>
    <source>
        <strain evidence="9 10">FJxs</strain>
    </source>
</reference>
<dbReference type="Pfam" id="PF02687">
    <property type="entry name" value="FtsX"/>
    <property type="match status" value="2"/>
</dbReference>
<feature type="transmembrane region" description="Helical" evidence="6">
    <location>
        <begin position="726"/>
        <end position="743"/>
    </location>
</feature>
<evidence type="ECO:0000313" key="9">
    <source>
        <dbReference type="EMBL" id="MBC9794757.1"/>
    </source>
</evidence>
<dbReference type="PANTHER" id="PTHR30572">
    <property type="entry name" value="MEMBRANE COMPONENT OF TRANSPORTER-RELATED"/>
    <property type="match status" value="1"/>
</dbReference>
<evidence type="ECO:0000256" key="6">
    <source>
        <dbReference type="SAM" id="Phobius"/>
    </source>
</evidence>
<feature type="domain" description="ABC3 transporter permease C-terminal" evidence="7">
    <location>
        <begin position="675"/>
        <end position="783"/>
    </location>
</feature>
<dbReference type="InterPro" id="IPR050250">
    <property type="entry name" value="Macrolide_Exporter_MacB"/>
</dbReference>
<evidence type="ECO:0000256" key="3">
    <source>
        <dbReference type="ARBA" id="ARBA00022692"/>
    </source>
</evidence>
<evidence type="ECO:0000256" key="5">
    <source>
        <dbReference type="ARBA" id="ARBA00023136"/>
    </source>
</evidence>
<accession>A0A926JP84</accession>
<dbReference type="AlphaFoldDB" id="A0A926JP84"/>